<sequence length="122" mass="14032">MSVENINKYSDVDDCPVRNVLDRIGDKWSMLVLLILNDNEVLRFNEIDKYIDTISQKMLSVTLKGLEADGLVKRTIYPQIPPKVEYQLTERGKSLIPLLHNLVIWAKDNIGEIRQSRVAYSS</sequence>
<dbReference type="SUPFAM" id="SSF46785">
    <property type="entry name" value="Winged helix' DNA-binding domain"/>
    <property type="match status" value="1"/>
</dbReference>
<dbReference type="InterPro" id="IPR002577">
    <property type="entry name" value="HTH_HxlR"/>
</dbReference>
<dbReference type="AlphaFoldDB" id="A0A2N3HP16"/>
<dbReference type="GO" id="GO:0003677">
    <property type="term" value="F:DNA binding"/>
    <property type="evidence" value="ECO:0007669"/>
    <property type="project" value="UniProtKB-KW"/>
</dbReference>
<accession>A0A2N3HP16</accession>
<name>A0A2N3HP16_9FLAO</name>
<feature type="domain" description="HTH hxlR-type" evidence="4">
    <location>
        <begin position="15"/>
        <end position="114"/>
    </location>
</feature>
<evidence type="ECO:0000256" key="3">
    <source>
        <dbReference type="ARBA" id="ARBA00023163"/>
    </source>
</evidence>
<evidence type="ECO:0000256" key="2">
    <source>
        <dbReference type="ARBA" id="ARBA00023125"/>
    </source>
</evidence>
<gene>
    <name evidence="5" type="ORF">CSW08_01470</name>
</gene>
<organism evidence="5 6">
    <name type="scientific">Confluentibacter flavum</name>
    <dbReference type="NCBI Taxonomy" id="1909700"/>
    <lineage>
        <taxon>Bacteria</taxon>
        <taxon>Pseudomonadati</taxon>
        <taxon>Bacteroidota</taxon>
        <taxon>Flavobacteriia</taxon>
        <taxon>Flavobacteriales</taxon>
        <taxon>Flavobacteriaceae</taxon>
        <taxon>Confluentibacter</taxon>
    </lineage>
</organism>
<dbReference type="InterPro" id="IPR036388">
    <property type="entry name" value="WH-like_DNA-bd_sf"/>
</dbReference>
<evidence type="ECO:0000313" key="6">
    <source>
        <dbReference type="Proteomes" id="UP000233435"/>
    </source>
</evidence>
<proteinExistence type="predicted"/>
<protein>
    <submittedName>
        <fullName evidence="5">Transcriptional regulator</fullName>
    </submittedName>
</protein>
<dbReference type="EMBL" id="PJEO01000009">
    <property type="protein sequence ID" value="PKQ46696.1"/>
    <property type="molecule type" value="Genomic_DNA"/>
</dbReference>
<dbReference type="PROSITE" id="PS51118">
    <property type="entry name" value="HTH_HXLR"/>
    <property type="match status" value="1"/>
</dbReference>
<keyword evidence="6" id="KW-1185">Reference proteome</keyword>
<dbReference type="Pfam" id="PF01638">
    <property type="entry name" value="HxlR"/>
    <property type="match status" value="1"/>
</dbReference>
<keyword evidence="1" id="KW-0805">Transcription regulation</keyword>
<dbReference type="OrthoDB" id="9797599at2"/>
<dbReference type="PANTHER" id="PTHR33204:SF39">
    <property type="entry name" value="TRANSCRIPTIONAL REGULATORY PROTEIN"/>
    <property type="match status" value="1"/>
</dbReference>
<evidence type="ECO:0000259" key="4">
    <source>
        <dbReference type="PROSITE" id="PS51118"/>
    </source>
</evidence>
<evidence type="ECO:0000313" key="5">
    <source>
        <dbReference type="EMBL" id="PKQ46696.1"/>
    </source>
</evidence>
<dbReference type="PANTHER" id="PTHR33204">
    <property type="entry name" value="TRANSCRIPTIONAL REGULATOR, MARR FAMILY"/>
    <property type="match status" value="1"/>
</dbReference>
<evidence type="ECO:0000256" key="1">
    <source>
        <dbReference type="ARBA" id="ARBA00023015"/>
    </source>
</evidence>
<dbReference type="InterPro" id="IPR036390">
    <property type="entry name" value="WH_DNA-bd_sf"/>
</dbReference>
<reference evidence="5 6" key="1">
    <citation type="submission" date="2017-12" db="EMBL/GenBank/DDBJ databases">
        <title>Confluentibacter flavum sp. nov., isolated from the saline lake.</title>
        <authorList>
            <person name="Yu L."/>
        </authorList>
    </citation>
    <scope>NUCLEOTIDE SEQUENCE [LARGE SCALE GENOMIC DNA]</scope>
    <source>
        <strain evidence="5 6">3B</strain>
    </source>
</reference>
<dbReference type="RefSeq" id="WP_106658137.1">
    <property type="nucleotide sequence ID" value="NZ_PJEO01000009.1"/>
</dbReference>
<dbReference type="Gene3D" id="1.10.10.10">
    <property type="entry name" value="Winged helix-like DNA-binding domain superfamily/Winged helix DNA-binding domain"/>
    <property type="match status" value="1"/>
</dbReference>
<keyword evidence="2" id="KW-0238">DNA-binding</keyword>
<comment type="caution">
    <text evidence="5">The sequence shown here is derived from an EMBL/GenBank/DDBJ whole genome shotgun (WGS) entry which is preliminary data.</text>
</comment>
<keyword evidence="3" id="KW-0804">Transcription</keyword>
<dbReference type="Proteomes" id="UP000233435">
    <property type="component" value="Unassembled WGS sequence"/>
</dbReference>